<evidence type="ECO:0000259" key="11">
    <source>
        <dbReference type="PROSITE" id="PS50893"/>
    </source>
</evidence>
<dbReference type="InterPro" id="IPR014216">
    <property type="entry name" value="ABC_transptr_CydD"/>
</dbReference>
<sequence>MNKQRQRELTQWLKQRSRPAQRWLRLSMLLGLLSGLLIIAQSWLLATLLQRLIIDHTPRGDLVQDFALLIVAIALRALLGWLRERVGFRCGQVVRREIRALVLNRLAQLGPAWIQEQPAGHWATLILEQIEEMQDFYARYLPQMALAVTIPLLILAAVFPINWAAGLILFATAPLIPLFMALVGMGAADANRRNFLALSRLSANFLDRLRGMETLRLFHRARAETQHIAQASEDFRKRTMEVLRLAFLSSAVLEFFASVSIAVVAVYFGFSYLGELNFGHYDRGVTLFAGFLVLILAPEFFQPLRDLGTFYHAKAQAIGAAEALVTFLDASDEAQPAPDSAATADSATVSSTVNDRPLTLEAHNLEILSPQGKVLAGPLNFRISAGERIALVGYSGAGKSSLINLLLGFLPYRGELLIDGQPLSDLPLASWRRQLAWVGQNPTLPLPTLRANILLGAPQADDAQLQSAVERAYVDEFLPLLPQGLDTPIGEDAARLSVGQAQRVAVARALIRPCRLLLLDEPTASLDANSERLVMRALQAAARHQTTLMVTHQLDELAQFDRIWVMEQGQLVQQGDFNALSQQRGSPFATLLATRRQEI</sequence>
<dbReference type="NCBIfam" id="TIGR02857">
    <property type="entry name" value="CydD"/>
    <property type="match status" value="1"/>
</dbReference>
<dbReference type="GO" id="GO:0016887">
    <property type="term" value="F:ATP hydrolysis activity"/>
    <property type="evidence" value="ECO:0007669"/>
    <property type="project" value="InterPro"/>
</dbReference>
<keyword evidence="14" id="KW-1185">Reference proteome</keyword>
<reference evidence="13 14" key="2">
    <citation type="journal article" date="2011" name="BMC Immunol.">
        <title>Comparison of static immersion and intravenous injection systems for exposure of zebrafish embryos to the natural pathogen Edwardsiella tarda.</title>
        <authorList>
            <person name="van Soest J.J."/>
            <person name="Stockhammer O.W."/>
            <person name="Ordas A."/>
            <person name="Bloemberg G.V."/>
            <person name="Spaink H.P."/>
            <person name="Meijer A.H."/>
        </authorList>
    </citation>
    <scope>NUCLEOTIDE SEQUENCE [LARGE SCALE GENOMIC DNA]</scope>
    <source>
        <strain evidence="13 14">FL6-60</strain>
    </source>
</reference>
<dbReference type="FunFam" id="1.20.1560.10:FF:000039">
    <property type="entry name" value="Cysteine/glutathione ABC transporter permease/ATP-binding protein CydD"/>
    <property type="match status" value="1"/>
</dbReference>
<dbReference type="GO" id="GO:0140359">
    <property type="term" value="F:ABC-type transporter activity"/>
    <property type="evidence" value="ECO:0007669"/>
    <property type="project" value="InterPro"/>
</dbReference>
<keyword evidence="8 10" id="KW-1133">Transmembrane helix</keyword>
<reference evidence="14" key="1">
    <citation type="submission" date="2010-08" db="EMBL/GenBank/DDBJ databases">
        <title>Genome comparisons of Edwardsiella bacteria analysed using deep sequencing technology.</title>
        <authorList>
            <person name="van Soest J.J."/>
            <person name="Henkel C.V."/>
            <person name="Jansen H.J."/>
            <person name="van den Hondel C.A.M.J.J."/>
            <person name="Bloemberg G.V."/>
            <person name="Meijer A.H."/>
            <person name="Spaink H.P."/>
        </authorList>
    </citation>
    <scope>NUCLEOTIDE SEQUENCE [LARGE SCALE GENOMIC DNA]</scope>
    <source>
        <strain evidence="14">FL6-60</strain>
    </source>
</reference>
<dbReference type="Proteomes" id="UP000002230">
    <property type="component" value="Chromosome"/>
</dbReference>
<dbReference type="PROSITE" id="PS50929">
    <property type="entry name" value="ABC_TM1F"/>
    <property type="match status" value="1"/>
</dbReference>
<dbReference type="InterPro" id="IPR003593">
    <property type="entry name" value="AAA+_ATPase"/>
</dbReference>
<evidence type="ECO:0000259" key="12">
    <source>
        <dbReference type="PROSITE" id="PS50929"/>
    </source>
</evidence>
<keyword evidence="2" id="KW-0813">Transport</keyword>
<dbReference type="Pfam" id="PF00664">
    <property type="entry name" value="ABC_membrane"/>
    <property type="match status" value="1"/>
</dbReference>
<dbReference type="PANTHER" id="PTHR24221:SF261">
    <property type="entry name" value="GLUTATHIONE_L-CYSTEINE TRANSPORT SYSTEM ATP-BINDING_PERMEASE PROTEIN CYDD"/>
    <property type="match status" value="1"/>
</dbReference>
<evidence type="ECO:0000256" key="4">
    <source>
        <dbReference type="ARBA" id="ARBA00022519"/>
    </source>
</evidence>
<evidence type="ECO:0000256" key="6">
    <source>
        <dbReference type="ARBA" id="ARBA00022741"/>
    </source>
</evidence>
<dbReference type="NCBIfam" id="NF008379">
    <property type="entry name" value="PRK11174.1"/>
    <property type="match status" value="1"/>
</dbReference>
<dbReference type="InterPro" id="IPR003439">
    <property type="entry name" value="ABC_transporter-like_ATP-bd"/>
</dbReference>
<dbReference type="Gene3D" id="3.40.50.300">
    <property type="entry name" value="P-loop containing nucleotide triphosphate hydrolases"/>
    <property type="match status" value="1"/>
</dbReference>
<dbReference type="SUPFAM" id="SSF90123">
    <property type="entry name" value="ABC transporter transmembrane region"/>
    <property type="match status" value="1"/>
</dbReference>
<dbReference type="PANTHER" id="PTHR24221">
    <property type="entry name" value="ATP-BINDING CASSETTE SUB-FAMILY B"/>
    <property type="match status" value="1"/>
</dbReference>
<dbReference type="Gene3D" id="1.20.1560.10">
    <property type="entry name" value="ABC transporter type 1, transmembrane domain"/>
    <property type="match status" value="1"/>
</dbReference>
<keyword evidence="5 10" id="KW-0812">Transmembrane</keyword>
<organism evidence="13 14">
    <name type="scientific">Edwardsiella tarda (strain FL6-60)</name>
    <dbReference type="NCBI Taxonomy" id="718251"/>
    <lineage>
        <taxon>Bacteria</taxon>
        <taxon>Pseudomonadati</taxon>
        <taxon>Pseudomonadota</taxon>
        <taxon>Gammaproteobacteria</taxon>
        <taxon>Enterobacterales</taxon>
        <taxon>Hafniaceae</taxon>
        <taxon>Edwardsiella</taxon>
    </lineage>
</organism>
<dbReference type="InterPro" id="IPR039421">
    <property type="entry name" value="Type_1_exporter"/>
</dbReference>
<evidence type="ECO:0000256" key="10">
    <source>
        <dbReference type="SAM" id="Phobius"/>
    </source>
</evidence>
<feature type="transmembrane region" description="Helical" evidence="10">
    <location>
        <begin position="245"/>
        <end position="272"/>
    </location>
</feature>
<name>A0A0H3DRV3_EDWTF</name>
<evidence type="ECO:0000256" key="9">
    <source>
        <dbReference type="ARBA" id="ARBA00023136"/>
    </source>
</evidence>
<dbReference type="InterPro" id="IPR036640">
    <property type="entry name" value="ABC1_TM_sf"/>
</dbReference>
<dbReference type="HOGENOM" id="CLU_000604_84_9_6"/>
<feature type="domain" description="ABC transmembrane type-1" evidence="12">
    <location>
        <begin position="26"/>
        <end position="316"/>
    </location>
</feature>
<dbReference type="InterPro" id="IPR011527">
    <property type="entry name" value="ABC1_TM_dom"/>
</dbReference>
<evidence type="ECO:0000313" key="13">
    <source>
        <dbReference type="EMBL" id="ADM42100.1"/>
    </source>
</evidence>
<keyword evidence="3" id="KW-1003">Cell membrane</keyword>
<dbReference type="PROSITE" id="PS00211">
    <property type="entry name" value="ABC_TRANSPORTER_1"/>
    <property type="match status" value="1"/>
</dbReference>
<evidence type="ECO:0000256" key="2">
    <source>
        <dbReference type="ARBA" id="ARBA00022448"/>
    </source>
</evidence>
<feature type="transmembrane region" description="Helical" evidence="10">
    <location>
        <begin position="66"/>
        <end position="82"/>
    </location>
</feature>
<protein>
    <submittedName>
        <fullName evidence="13">Transport ATP-binding protein CydD</fullName>
    </submittedName>
</protein>
<dbReference type="InterPro" id="IPR017871">
    <property type="entry name" value="ABC_transporter-like_CS"/>
</dbReference>
<evidence type="ECO:0000256" key="5">
    <source>
        <dbReference type="ARBA" id="ARBA00022692"/>
    </source>
</evidence>
<proteinExistence type="predicted"/>
<comment type="subcellular location">
    <subcellularLocation>
        <location evidence="1">Cell inner membrane</location>
        <topology evidence="1">Multi-pass membrane protein</topology>
    </subcellularLocation>
</comment>
<dbReference type="GO" id="GO:0005524">
    <property type="term" value="F:ATP binding"/>
    <property type="evidence" value="ECO:0007669"/>
    <property type="project" value="UniProtKB-KW"/>
</dbReference>
<feature type="transmembrane region" description="Helical" evidence="10">
    <location>
        <begin position="23"/>
        <end position="46"/>
    </location>
</feature>
<evidence type="ECO:0000313" key="14">
    <source>
        <dbReference type="Proteomes" id="UP000002230"/>
    </source>
</evidence>
<dbReference type="GO" id="GO:0005886">
    <property type="term" value="C:plasma membrane"/>
    <property type="evidence" value="ECO:0007669"/>
    <property type="project" value="UniProtKB-SubCell"/>
</dbReference>
<dbReference type="Pfam" id="PF00005">
    <property type="entry name" value="ABC_tran"/>
    <property type="match status" value="1"/>
</dbReference>
<dbReference type="SMART" id="SM00382">
    <property type="entry name" value="AAA"/>
    <property type="match status" value="1"/>
</dbReference>
<keyword evidence="9 10" id="KW-0472">Membrane</keyword>
<evidence type="ECO:0000256" key="7">
    <source>
        <dbReference type="ARBA" id="ARBA00022840"/>
    </source>
</evidence>
<dbReference type="GO" id="GO:0034040">
    <property type="term" value="F:ATPase-coupled lipid transmembrane transporter activity"/>
    <property type="evidence" value="ECO:0007669"/>
    <property type="project" value="TreeGrafter"/>
</dbReference>
<accession>A0A0H3DRV3</accession>
<dbReference type="GO" id="GO:0042883">
    <property type="term" value="P:cysteine transport"/>
    <property type="evidence" value="ECO:0007669"/>
    <property type="project" value="InterPro"/>
</dbReference>
<feature type="transmembrane region" description="Helical" evidence="10">
    <location>
        <begin position="140"/>
        <end position="161"/>
    </location>
</feature>
<evidence type="ECO:0000256" key="1">
    <source>
        <dbReference type="ARBA" id="ARBA00004429"/>
    </source>
</evidence>
<dbReference type="PATRIC" id="fig|718251.5.peg.2069"/>
<evidence type="ECO:0000256" key="8">
    <source>
        <dbReference type="ARBA" id="ARBA00022989"/>
    </source>
</evidence>
<dbReference type="CDD" id="cd18584">
    <property type="entry name" value="ABC_6TM_AarD_CydD"/>
    <property type="match status" value="1"/>
</dbReference>
<keyword evidence="6" id="KW-0547">Nucleotide-binding</keyword>
<keyword evidence="4" id="KW-0997">Cell inner membrane</keyword>
<dbReference type="InterPro" id="IPR027417">
    <property type="entry name" value="P-loop_NTPase"/>
</dbReference>
<feature type="transmembrane region" description="Helical" evidence="10">
    <location>
        <begin position="167"/>
        <end position="188"/>
    </location>
</feature>
<gene>
    <name evidence="13" type="primary">cydD</name>
    <name evidence="13" type="ordered locus">ETAF_1994</name>
</gene>
<dbReference type="PROSITE" id="PS50893">
    <property type="entry name" value="ABC_TRANSPORTER_2"/>
    <property type="match status" value="1"/>
</dbReference>
<keyword evidence="7 13" id="KW-0067">ATP-binding</keyword>
<dbReference type="SUPFAM" id="SSF52540">
    <property type="entry name" value="P-loop containing nucleoside triphosphate hydrolases"/>
    <property type="match status" value="1"/>
</dbReference>
<dbReference type="AlphaFoldDB" id="A0A0H3DRV3"/>
<dbReference type="EMBL" id="CP002154">
    <property type="protein sequence ID" value="ADM42100.1"/>
    <property type="molecule type" value="Genomic_DNA"/>
</dbReference>
<evidence type="ECO:0000256" key="3">
    <source>
        <dbReference type="ARBA" id="ARBA00022475"/>
    </source>
</evidence>
<dbReference type="KEGG" id="etd:ETAF_1994"/>
<feature type="domain" description="ABC transporter" evidence="11">
    <location>
        <begin position="360"/>
        <end position="593"/>
    </location>
</feature>